<keyword evidence="2" id="KW-0489">Methyltransferase</keyword>
<dbReference type="SUPFAM" id="SSF53335">
    <property type="entry name" value="S-adenosyl-L-methionine-dependent methyltransferases"/>
    <property type="match status" value="1"/>
</dbReference>
<evidence type="ECO:0000256" key="1">
    <source>
        <dbReference type="ARBA" id="ARBA00038158"/>
    </source>
</evidence>
<keyword evidence="3" id="KW-1185">Reference proteome</keyword>
<dbReference type="PANTHER" id="PTHR43591">
    <property type="entry name" value="METHYLTRANSFERASE"/>
    <property type="match status" value="1"/>
</dbReference>
<name>A0AA40F6Y4_9PEZI</name>
<protein>
    <submittedName>
        <fullName evidence="2">S-adenosyl-L-methionine-dependent methyltransferase</fullName>
    </submittedName>
</protein>
<dbReference type="GO" id="GO:0008168">
    <property type="term" value="F:methyltransferase activity"/>
    <property type="evidence" value="ECO:0007669"/>
    <property type="project" value="UniProtKB-KW"/>
</dbReference>
<proteinExistence type="inferred from homology"/>
<accession>A0AA40F6Y4</accession>
<evidence type="ECO:0000313" key="3">
    <source>
        <dbReference type="Proteomes" id="UP001172155"/>
    </source>
</evidence>
<dbReference type="Proteomes" id="UP001172155">
    <property type="component" value="Unassembled WGS sequence"/>
</dbReference>
<sequence length="335" mass="38117">MSPRGSLEGYEFTFENFLDSSEITADSDQSTGPDLYDTCSLPESIATFKKQFGRTYHSLRAGSYVYPNDPSELDRLDDQYELIKEMMDGQLHLAPFTPENPPTKILDIGTGTGLWAVEMGDEYPSAHIIGTDLSPIQPAMVPPNVRFFVEDSTEDWDYAPDFDYIHTRLTLGCWKDMSAQILRPAFAHLRPGGWLECQEIVVDPFCDDGTMPPDFAWRTWADEMVRASDKIERQLRIGAELKQWFEDAGFVDVREAVIKIPIGGWAKDVRLKHIGMLWRRLLVEGISGFTLGLFHHVLGRSPEDIEVSLVNTRKSLFDPHVHSYHKLYVVCGRRP</sequence>
<dbReference type="Pfam" id="PF13489">
    <property type="entry name" value="Methyltransf_23"/>
    <property type="match status" value="1"/>
</dbReference>
<reference evidence="2" key="1">
    <citation type="submission" date="2023-06" db="EMBL/GenBank/DDBJ databases">
        <title>Genome-scale phylogeny and comparative genomics of the fungal order Sordariales.</title>
        <authorList>
            <consortium name="Lawrence Berkeley National Laboratory"/>
            <person name="Hensen N."/>
            <person name="Bonometti L."/>
            <person name="Westerberg I."/>
            <person name="Brannstrom I.O."/>
            <person name="Guillou S."/>
            <person name="Cros-Aarteil S."/>
            <person name="Calhoun S."/>
            <person name="Haridas S."/>
            <person name="Kuo A."/>
            <person name="Mondo S."/>
            <person name="Pangilinan J."/>
            <person name="Riley R."/>
            <person name="LaButti K."/>
            <person name="Andreopoulos B."/>
            <person name="Lipzen A."/>
            <person name="Chen C."/>
            <person name="Yanf M."/>
            <person name="Daum C."/>
            <person name="Ng V."/>
            <person name="Clum A."/>
            <person name="Steindorff A."/>
            <person name="Ohm R."/>
            <person name="Martin F."/>
            <person name="Silar P."/>
            <person name="Natvig D."/>
            <person name="Lalanne C."/>
            <person name="Gautier V."/>
            <person name="Ament-velasquez S.L."/>
            <person name="Kruys A."/>
            <person name="Hutchinson M.I."/>
            <person name="Powell A.J."/>
            <person name="Barry K."/>
            <person name="Miller A.N."/>
            <person name="Grigoriev I.V."/>
            <person name="Debuchy R."/>
            <person name="Gladieux P."/>
            <person name="Thoren M.H."/>
            <person name="Johannesson H."/>
        </authorList>
    </citation>
    <scope>NUCLEOTIDE SEQUENCE</scope>
    <source>
        <strain evidence="2">SMH3187-1</strain>
    </source>
</reference>
<dbReference type="Gene3D" id="3.40.50.150">
    <property type="entry name" value="Vaccinia Virus protein VP39"/>
    <property type="match status" value="1"/>
</dbReference>
<gene>
    <name evidence="2" type="ORF">B0T18DRAFT_404600</name>
</gene>
<dbReference type="AlphaFoldDB" id="A0AA40F6Y4"/>
<dbReference type="PANTHER" id="PTHR43591:SF14">
    <property type="entry name" value="METHYLTRANSFERASE"/>
    <property type="match status" value="1"/>
</dbReference>
<dbReference type="GO" id="GO:0032259">
    <property type="term" value="P:methylation"/>
    <property type="evidence" value="ECO:0007669"/>
    <property type="project" value="UniProtKB-KW"/>
</dbReference>
<evidence type="ECO:0000313" key="2">
    <source>
        <dbReference type="EMBL" id="KAK0752333.1"/>
    </source>
</evidence>
<organism evidence="2 3">
    <name type="scientific">Schizothecium vesticola</name>
    <dbReference type="NCBI Taxonomy" id="314040"/>
    <lineage>
        <taxon>Eukaryota</taxon>
        <taxon>Fungi</taxon>
        <taxon>Dikarya</taxon>
        <taxon>Ascomycota</taxon>
        <taxon>Pezizomycotina</taxon>
        <taxon>Sordariomycetes</taxon>
        <taxon>Sordariomycetidae</taxon>
        <taxon>Sordariales</taxon>
        <taxon>Schizotheciaceae</taxon>
        <taxon>Schizothecium</taxon>
    </lineage>
</organism>
<keyword evidence="2" id="KW-0808">Transferase</keyword>
<comment type="similarity">
    <text evidence="1">Belongs to the methyltransferase superfamily. LaeA methyltransferase family.</text>
</comment>
<dbReference type="InterPro" id="IPR029063">
    <property type="entry name" value="SAM-dependent_MTases_sf"/>
</dbReference>
<dbReference type="CDD" id="cd02440">
    <property type="entry name" value="AdoMet_MTases"/>
    <property type="match status" value="1"/>
</dbReference>
<dbReference type="EMBL" id="JAUKUD010000002">
    <property type="protein sequence ID" value="KAK0752333.1"/>
    <property type="molecule type" value="Genomic_DNA"/>
</dbReference>
<comment type="caution">
    <text evidence="2">The sequence shown here is derived from an EMBL/GenBank/DDBJ whole genome shotgun (WGS) entry which is preliminary data.</text>
</comment>